<gene>
    <name evidence="2" type="ORF">ERS852560_01819</name>
    <name evidence="4" type="ORF">GKD54_04780</name>
    <name evidence="3" type="ORF">GKD58_12910</name>
</gene>
<evidence type="ECO:0000313" key="5">
    <source>
        <dbReference type="Proteomes" id="UP000095332"/>
    </source>
</evidence>
<evidence type="ECO:0000313" key="6">
    <source>
        <dbReference type="Proteomes" id="UP000450599"/>
    </source>
</evidence>
<dbReference type="EMBL" id="WKMX01000004">
    <property type="protein sequence ID" value="MRZ05547.1"/>
    <property type="molecule type" value="Genomic_DNA"/>
</dbReference>
<dbReference type="Pfam" id="PF20251">
    <property type="entry name" value="Big_14"/>
    <property type="match status" value="1"/>
</dbReference>
<evidence type="ECO:0000313" key="2">
    <source>
        <dbReference type="EMBL" id="CUQ23774.1"/>
    </source>
</evidence>
<proteinExistence type="predicted"/>
<dbReference type="AlphaFoldDB" id="A0A174UMT3"/>
<evidence type="ECO:0000259" key="1">
    <source>
        <dbReference type="Pfam" id="PF20251"/>
    </source>
</evidence>
<dbReference type="Proteomes" id="UP000095332">
    <property type="component" value="Unassembled WGS sequence"/>
</dbReference>
<reference evidence="6 7" key="2">
    <citation type="journal article" date="2019" name="Nat. Med.">
        <title>A library of human gut bacterial isolates paired with longitudinal multiomics data enables mechanistic microbiome research.</title>
        <authorList>
            <person name="Poyet M."/>
            <person name="Groussin M."/>
            <person name="Gibbons S.M."/>
            <person name="Avila-Pacheco J."/>
            <person name="Jiang X."/>
            <person name="Kearney S.M."/>
            <person name="Perrotta A.R."/>
            <person name="Berdy B."/>
            <person name="Zhao S."/>
            <person name="Lieberman T.D."/>
            <person name="Swanson P.K."/>
            <person name="Smith M."/>
            <person name="Roesemann S."/>
            <person name="Alexander J.E."/>
            <person name="Rich S.A."/>
            <person name="Livny J."/>
            <person name="Vlamakis H."/>
            <person name="Clish C."/>
            <person name="Bullock K."/>
            <person name="Deik A."/>
            <person name="Scott J."/>
            <person name="Pierce K.A."/>
            <person name="Xavier R.J."/>
            <person name="Alm E.J."/>
        </authorList>
    </citation>
    <scope>NUCLEOTIDE SEQUENCE [LARGE SCALE GENOMIC DNA]</scope>
    <source>
        <strain evidence="4 7">BIOML-A10</strain>
        <strain evidence="3 6">BIOML-A11</strain>
    </source>
</reference>
<dbReference type="Proteomes" id="UP000471216">
    <property type="component" value="Unassembled WGS sequence"/>
</dbReference>
<dbReference type="PROSITE" id="PS51257">
    <property type="entry name" value="PROKAR_LIPOPROTEIN"/>
    <property type="match status" value="1"/>
</dbReference>
<feature type="domain" description="Bacterial Ig-like" evidence="1">
    <location>
        <begin position="148"/>
        <end position="245"/>
    </location>
</feature>
<dbReference type="EMBL" id="CZBM01000006">
    <property type="protein sequence ID" value="CUQ23774.1"/>
    <property type="molecule type" value="Genomic_DNA"/>
</dbReference>
<evidence type="ECO:0000313" key="4">
    <source>
        <dbReference type="EMBL" id="MRZ05547.1"/>
    </source>
</evidence>
<accession>A0A174UMT3</accession>
<dbReference type="InterPro" id="IPR046878">
    <property type="entry name" value="Big_14"/>
</dbReference>
<evidence type="ECO:0000313" key="7">
    <source>
        <dbReference type="Proteomes" id="UP000471216"/>
    </source>
</evidence>
<protein>
    <recommendedName>
        <fullName evidence="1">Bacterial Ig-like domain-containing protein</fullName>
    </recommendedName>
</protein>
<reference evidence="2 5" key="1">
    <citation type="submission" date="2015-09" db="EMBL/GenBank/DDBJ databases">
        <authorList>
            <consortium name="Pathogen Informatics"/>
        </authorList>
    </citation>
    <scope>NUCLEOTIDE SEQUENCE [LARGE SCALE GENOMIC DNA]</scope>
    <source>
        <strain evidence="2 5">2789STDY5834948</strain>
    </source>
</reference>
<dbReference type="Gene3D" id="3.30.1150.10">
    <property type="match status" value="1"/>
</dbReference>
<dbReference type="Proteomes" id="UP000450599">
    <property type="component" value="Unassembled WGS sequence"/>
</dbReference>
<organism evidence="2 5">
    <name type="scientific">Parabacteroides distasonis</name>
    <dbReference type="NCBI Taxonomy" id="823"/>
    <lineage>
        <taxon>Bacteria</taxon>
        <taxon>Pseudomonadati</taxon>
        <taxon>Bacteroidota</taxon>
        <taxon>Bacteroidia</taxon>
        <taxon>Bacteroidales</taxon>
        <taxon>Tannerellaceae</taxon>
        <taxon>Parabacteroides</taxon>
    </lineage>
</organism>
<sequence>MKAYFIGLVIMGGCLLYGCHTKQKKGENSSDYSADSQSIARQDTLPLPTDTHAASSVSTEGWTAKQIRDSIELFFGKEYDTLPPHLRKIRRNMASLWNTDDSVFLQLIIVEAPYVKAFKTYVFDSPLIRIGGGPYDRPPEEAISMDTTHFSMRVRPNVYPTNIERIEIAITNHTDLEGMGGEEYFIERFDGRAWKGIPQPTAFVALGYPIFPNQTRDDFSATLLPELKENPPGLYRVHKSVSTGHGAGLVHYPLTATFYLSDNPEDYEEYTRFASRLHEPRPMAEFKGGREAMIRFFEQNLRYPESYKGTGTKVRLFYSFTIDSLGMLQNPISLPENILYPRNTGKTYDEFRDEALRVLQLMPAWEPAVNRIHGPASIDTGLFFYFNEEGKCGIE</sequence>
<evidence type="ECO:0000313" key="3">
    <source>
        <dbReference type="EMBL" id="MRY85140.1"/>
    </source>
</evidence>
<name>A0A174UMT3_PARDI</name>
<dbReference type="RefSeq" id="WP_039848597.1">
    <property type="nucleotide sequence ID" value="NZ_CACRUW010000005.1"/>
</dbReference>
<dbReference type="EMBL" id="WKMW01000012">
    <property type="protein sequence ID" value="MRY85140.1"/>
    <property type="molecule type" value="Genomic_DNA"/>
</dbReference>